<feature type="domain" description="F-box" evidence="1">
    <location>
        <begin position="25"/>
        <end position="64"/>
    </location>
</feature>
<dbReference type="InterPro" id="IPR001810">
    <property type="entry name" value="F-box_dom"/>
</dbReference>
<dbReference type="Proteomes" id="UP001285441">
    <property type="component" value="Unassembled WGS sequence"/>
</dbReference>
<sequence>MLIASMESPALCPGRVATALQNTSNSFLCRLPAEVLHVIIDFLRSDDIVDLLCFRRVSRRLRLLAFFSRKCRTTCKFGCKGIAALLWGTEDCTVWDAMRFILLEHFRRNNNKEFLLPQETTATRTRVCIGREGFVRLCEHRHVSWSDIEPHLAQCHSPEMLGKAHPAVMLCDHAGHRASCGRQEEVEMMPSVRISKSILGDSAPVVLTLTWTAHETLSVNNKGQFNSLEMCKMLERHQKTGAFLLAGATPISRCFDHQTNCTCFLGSSEIDLGRLAAGILSRRFENGFGTMRGSLQLLFGAISPTGRPSKIDVSVHLSLCHDGSTTTTPENHCVVATYSRVIKLGNPESPGGKFNPWQRTSSPGGRKWIDRNLWDEDMMDPSPYERQLDAVTEGYD</sequence>
<dbReference type="EMBL" id="JAULSW010000003">
    <property type="protein sequence ID" value="KAK3386637.1"/>
    <property type="molecule type" value="Genomic_DNA"/>
</dbReference>
<dbReference type="PROSITE" id="PS50181">
    <property type="entry name" value="FBOX"/>
    <property type="match status" value="1"/>
</dbReference>
<dbReference type="SUPFAM" id="SSF81383">
    <property type="entry name" value="F-box domain"/>
    <property type="match status" value="1"/>
</dbReference>
<protein>
    <recommendedName>
        <fullName evidence="1">F-box domain-containing protein</fullName>
    </recommendedName>
</protein>
<evidence type="ECO:0000313" key="3">
    <source>
        <dbReference type="Proteomes" id="UP001285441"/>
    </source>
</evidence>
<proteinExistence type="predicted"/>
<comment type="caution">
    <text evidence="2">The sequence shown here is derived from an EMBL/GenBank/DDBJ whole genome shotgun (WGS) entry which is preliminary data.</text>
</comment>
<name>A0AAE0NS14_9PEZI</name>
<keyword evidence="3" id="KW-1185">Reference proteome</keyword>
<dbReference type="AlphaFoldDB" id="A0AAE0NS14"/>
<gene>
    <name evidence="2" type="ORF">B0H63DRAFT_558294</name>
</gene>
<evidence type="ECO:0000259" key="1">
    <source>
        <dbReference type="PROSITE" id="PS50181"/>
    </source>
</evidence>
<reference evidence="2" key="1">
    <citation type="journal article" date="2023" name="Mol. Phylogenet. Evol.">
        <title>Genome-scale phylogeny and comparative genomics of the fungal order Sordariales.</title>
        <authorList>
            <person name="Hensen N."/>
            <person name="Bonometti L."/>
            <person name="Westerberg I."/>
            <person name="Brannstrom I.O."/>
            <person name="Guillou S."/>
            <person name="Cros-Aarteil S."/>
            <person name="Calhoun S."/>
            <person name="Haridas S."/>
            <person name="Kuo A."/>
            <person name="Mondo S."/>
            <person name="Pangilinan J."/>
            <person name="Riley R."/>
            <person name="LaButti K."/>
            <person name="Andreopoulos B."/>
            <person name="Lipzen A."/>
            <person name="Chen C."/>
            <person name="Yan M."/>
            <person name="Daum C."/>
            <person name="Ng V."/>
            <person name="Clum A."/>
            <person name="Steindorff A."/>
            <person name="Ohm R.A."/>
            <person name="Martin F."/>
            <person name="Silar P."/>
            <person name="Natvig D.O."/>
            <person name="Lalanne C."/>
            <person name="Gautier V."/>
            <person name="Ament-Velasquez S.L."/>
            <person name="Kruys A."/>
            <person name="Hutchinson M.I."/>
            <person name="Powell A.J."/>
            <person name="Barry K."/>
            <person name="Miller A.N."/>
            <person name="Grigoriev I.V."/>
            <person name="Debuchy R."/>
            <person name="Gladieux P."/>
            <person name="Hiltunen Thoren M."/>
            <person name="Johannesson H."/>
        </authorList>
    </citation>
    <scope>NUCLEOTIDE SEQUENCE</scope>
    <source>
        <strain evidence="2">CBS 232.78</strain>
    </source>
</reference>
<dbReference type="InterPro" id="IPR036047">
    <property type="entry name" value="F-box-like_dom_sf"/>
</dbReference>
<evidence type="ECO:0000313" key="2">
    <source>
        <dbReference type="EMBL" id="KAK3386637.1"/>
    </source>
</evidence>
<organism evidence="2 3">
    <name type="scientific">Podospora didyma</name>
    <dbReference type="NCBI Taxonomy" id="330526"/>
    <lineage>
        <taxon>Eukaryota</taxon>
        <taxon>Fungi</taxon>
        <taxon>Dikarya</taxon>
        <taxon>Ascomycota</taxon>
        <taxon>Pezizomycotina</taxon>
        <taxon>Sordariomycetes</taxon>
        <taxon>Sordariomycetidae</taxon>
        <taxon>Sordariales</taxon>
        <taxon>Podosporaceae</taxon>
        <taxon>Podospora</taxon>
    </lineage>
</organism>
<accession>A0AAE0NS14</accession>
<reference evidence="2" key="2">
    <citation type="submission" date="2023-06" db="EMBL/GenBank/DDBJ databases">
        <authorList>
            <consortium name="Lawrence Berkeley National Laboratory"/>
            <person name="Haridas S."/>
            <person name="Hensen N."/>
            <person name="Bonometti L."/>
            <person name="Westerberg I."/>
            <person name="Brannstrom I.O."/>
            <person name="Guillou S."/>
            <person name="Cros-Aarteil S."/>
            <person name="Calhoun S."/>
            <person name="Kuo A."/>
            <person name="Mondo S."/>
            <person name="Pangilinan J."/>
            <person name="Riley R."/>
            <person name="LaButti K."/>
            <person name="Andreopoulos B."/>
            <person name="Lipzen A."/>
            <person name="Chen C."/>
            <person name="Yanf M."/>
            <person name="Daum C."/>
            <person name="Ng V."/>
            <person name="Clum A."/>
            <person name="Steindorff A."/>
            <person name="Ohm R."/>
            <person name="Martin F."/>
            <person name="Silar P."/>
            <person name="Natvig D."/>
            <person name="Lalanne C."/>
            <person name="Gautier V."/>
            <person name="Ament-velasquez S.L."/>
            <person name="Kruys A."/>
            <person name="Hutchinson M.I."/>
            <person name="Powell A.J."/>
            <person name="Barry K."/>
            <person name="Miller A.N."/>
            <person name="Grigoriev I.V."/>
            <person name="Debuchy R."/>
            <person name="Gladieux P."/>
            <person name="Thoren M.H."/>
            <person name="Johannesson H."/>
        </authorList>
    </citation>
    <scope>NUCLEOTIDE SEQUENCE</scope>
    <source>
        <strain evidence="2">CBS 232.78</strain>
    </source>
</reference>